<gene>
    <name evidence="4" type="primary">FHIP2B</name>
</gene>
<feature type="compositionally biased region" description="Low complexity" evidence="2">
    <location>
        <begin position="74"/>
        <end position="97"/>
    </location>
</feature>
<evidence type="ECO:0000256" key="2">
    <source>
        <dbReference type="SAM" id="MobiDB-lite"/>
    </source>
</evidence>
<dbReference type="AlphaFoldDB" id="A0A9L0R7K1"/>
<dbReference type="PANTHER" id="PTHR21705:SF9">
    <property type="entry name" value="FHF COMPLEX SUBUNIT HOOK-INTERACTING PROTEIN 2B"/>
    <property type="match status" value="1"/>
</dbReference>
<dbReference type="Pfam" id="PF10257">
    <property type="entry name" value="RAI16-like"/>
    <property type="match status" value="1"/>
</dbReference>
<dbReference type="InterPro" id="IPR045669">
    <property type="entry name" value="FHIP_C"/>
</dbReference>
<dbReference type="InterPro" id="IPR016024">
    <property type="entry name" value="ARM-type_fold"/>
</dbReference>
<dbReference type="SUPFAM" id="SSF48371">
    <property type="entry name" value="ARM repeat"/>
    <property type="match status" value="1"/>
</dbReference>
<sequence>MFHNDQVVEGNSRSGWVAQGRPVSNREGRGTLLAVLRVVVPWLCGGRAAGPAAPHLCPRPSVPARHAAAGAPVLQQGAGPGAAPAPALPQRPQACAGEGPGSQRGGLGLGPSLPCHPFLSVSILLPFQKLLQLGGTVPGSLTEKEEVQFTTVLCSKIQQDPDLLTYILEGKIVSRKKASREPSALPREAASVKDKEHPHSKAPDRASCGTRALTTQLPAETQEPDGGPGEGSLITSLIGLCKSKKSRVALKAQENLLLLVSVASPAAATCLVQSSPCCPAIVEHLCRLYRSVPTFLDPADIATLEGISWRLPSAPSDEASFPGKEALAAFLGWFDYCDHLVTEAHPVVADALAKAVAEKLFMEILQPQLLHVSEQSVLTSTALLTAILRQLRPAALLREAVAFLLGPDQQAAAPEDSPRTLCSHLIGHCDHLSDEISVATLRLFEELLQKPHEQIIRSLILCNLEGRPYVARGSPEPESYEDTLDLEEDPYFTDGFLDSGFQPSTKPPPAPATNSDGRTAVTEIVNSFLCLVPEEAKTSAFLEETGYDTYVHDAYGLFQECSSRVAPWGWPQSLTPLDPHEPERPFFEGHFLQMLFDRMSRILEQPYSLNLQVTSVLSRLALFPHPHIHEYLLDPYINLAPGCRSLFSVLVRVIGDLMQRIQRVPQFPGKLLLVRKQLMGQVPGEQLDHQTLLQGVVVLEEFCKELAAIAFVKFPPHGPHVHLSPPSEGHV</sequence>
<name>A0A9L0R7K1_HORSE</name>
<reference evidence="4" key="2">
    <citation type="submission" date="2025-08" db="UniProtKB">
        <authorList>
            <consortium name="Ensembl"/>
        </authorList>
    </citation>
    <scope>IDENTIFICATION</scope>
    <source>
        <strain evidence="4">Thoroughbred</strain>
    </source>
</reference>
<feature type="region of interest" description="Disordered" evidence="2">
    <location>
        <begin position="177"/>
        <end position="210"/>
    </location>
</feature>
<feature type="compositionally biased region" description="Gly residues" evidence="2">
    <location>
        <begin position="98"/>
        <end position="108"/>
    </location>
</feature>
<protein>
    <submittedName>
        <fullName evidence="4">FHF complex subunit HOOK interacting protein 2B</fullName>
    </submittedName>
</protein>
<feature type="region of interest" description="Disordered" evidence="2">
    <location>
        <begin position="1"/>
        <end position="21"/>
    </location>
</feature>
<dbReference type="PANTHER" id="PTHR21705">
    <property type="entry name" value="RAI16 PROTEIN-RELATED"/>
    <property type="match status" value="1"/>
</dbReference>
<feature type="region of interest" description="Disordered" evidence="2">
    <location>
        <begin position="74"/>
        <end position="108"/>
    </location>
</feature>
<keyword evidence="5" id="KW-1185">Reference proteome</keyword>
<dbReference type="InterPro" id="IPR019384">
    <property type="entry name" value="FHIP"/>
</dbReference>
<dbReference type="InterPro" id="IPR045668">
    <property type="entry name" value="FHIP_KELAA_motif"/>
</dbReference>
<reference evidence="4" key="3">
    <citation type="submission" date="2025-09" db="UniProtKB">
        <authorList>
            <consortium name="Ensembl"/>
        </authorList>
    </citation>
    <scope>IDENTIFICATION</scope>
    <source>
        <strain evidence="4">Thoroughbred</strain>
    </source>
</reference>
<feature type="domain" description="FHF complex subunit HOOK-interacting protein C-terminal" evidence="3">
    <location>
        <begin position="588"/>
        <end position="680"/>
    </location>
</feature>
<reference evidence="4 5" key="1">
    <citation type="journal article" date="2009" name="Science">
        <title>Genome sequence, comparative analysis, and population genetics of the domestic horse.</title>
        <authorList>
            <consortium name="Broad Institute Genome Sequencing Platform"/>
            <consortium name="Broad Institute Whole Genome Assembly Team"/>
            <person name="Wade C.M."/>
            <person name="Giulotto E."/>
            <person name="Sigurdsson S."/>
            <person name="Zoli M."/>
            <person name="Gnerre S."/>
            <person name="Imsland F."/>
            <person name="Lear T.L."/>
            <person name="Adelson D.L."/>
            <person name="Bailey E."/>
            <person name="Bellone R.R."/>
            <person name="Bloecker H."/>
            <person name="Distl O."/>
            <person name="Edgar R.C."/>
            <person name="Garber M."/>
            <person name="Leeb T."/>
            <person name="Mauceli E."/>
            <person name="MacLeod J.N."/>
            <person name="Penedo M.C.T."/>
            <person name="Raison J.M."/>
            <person name="Sharpe T."/>
            <person name="Vogel J."/>
            <person name="Andersson L."/>
            <person name="Antczak D.F."/>
            <person name="Biagi T."/>
            <person name="Binns M.M."/>
            <person name="Chowdhary B.P."/>
            <person name="Coleman S.J."/>
            <person name="Della Valle G."/>
            <person name="Fryc S."/>
            <person name="Guerin G."/>
            <person name="Hasegawa T."/>
            <person name="Hill E.W."/>
            <person name="Jurka J."/>
            <person name="Kiialainen A."/>
            <person name="Lindgren G."/>
            <person name="Liu J."/>
            <person name="Magnani E."/>
            <person name="Mickelson J.R."/>
            <person name="Murray J."/>
            <person name="Nergadze S.G."/>
            <person name="Onofrio R."/>
            <person name="Pedroni S."/>
            <person name="Piras M.F."/>
            <person name="Raudsepp T."/>
            <person name="Rocchi M."/>
            <person name="Roeed K.H."/>
            <person name="Ryder O.A."/>
            <person name="Searle S."/>
            <person name="Skow L."/>
            <person name="Swinburne J.E."/>
            <person name="Syvaenen A.C."/>
            <person name="Tozaki T."/>
            <person name="Valberg S.J."/>
            <person name="Vaudin M."/>
            <person name="White J.R."/>
            <person name="Zody M.C."/>
            <person name="Lander E.S."/>
            <person name="Lindblad-Toh K."/>
        </authorList>
    </citation>
    <scope>NUCLEOTIDE SEQUENCE [LARGE SCALE GENOMIC DNA]</scope>
    <source>
        <strain evidence="4 5">Thoroughbred</strain>
    </source>
</reference>
<dbReference type="Pfam" id="PF19311">
    <property type="entry name" value="KELAA"/>
    <property type="match status" value="1"/>
</dbReference>
<proteinExistence type="inferred from homology"/>
<evidence type="ECO:0000313" key="5">
    <source>
        <dbReference type="Proteomes" id="UP000002281"/>
    </source>
</evidence>
<comment type="similarity">
    <text evidence="1">Belongs to the FHIP family.</text>
</comment>
<organism evidence="4 5">
    <name type="scientific">Equus caballus</name>
    <name type="common">Horse</name>
    <dbReference type="NCBI Taxonomy" id="9796"/>
    <lineage>
        <taxon>Eukaryota</taxon>
        <taxon>Metazoa</taxon>
        <taxon>Chordata</taxon>
        <taxon>Craniata</taxon>
        <taxon>Vertebrata</taxon>
        <taxon>Euteleostomi</taxon>
        <taxon>Mammalia</taxon>
        <taxon>Eutheria</taxon>
        <taxon>Laurasiatheria</taxon>
        <taxon>Perissodactyla</taxon>
        <taxon>Equidae</taxon>
        <taxon>Equus</taxon>
    </lineage>
</organism>
<evidence type="ECO:0000259" key="3">
    <source>
        <dbReference type="Pfam" id="PF19314"/>
    </source>
</evidence>
<evidence type="ECO:0000256" key="1">
    <source>
        <dbReference type="ARBA" id="ARBA00024336"/>
    </source>
</evidence>
<dbReference type="Ensembl" id="ENSECAT00000100711.1">
    <property type="protein sequence ID" value="ENSECAP00000058455.1"/>
    <property type="gene ID" value="ENSECAG00000009459.4"/>
</dbReference>
<accession>A0A9L0R7K1</accession>
<dbReference type="Pfam" id="PF19314">
    <property type="entry name" value="DUF5917"/>
    <property type="match status" value="1"/>
</dbReference>
<evidence type="ECO:0000313" key="4">
    <source>
        <dbReference type="Ensembl" id="ENSECAP00000058455.1"/>
    </source>
</evidence>
<dbReference type="Proteomes" id="UP000002281">
    <property type="component" value="Chromosome 2"/>
</dbReference>
<feature type="compositionally biased region" description="Basic and acidic residues" evidence="2">
    <location>
        <begin position="190"/>
        <end position="204"/>
    </location>
</feature>
<dbReference type="GeneTree" id="ENSGT00950000182936"/>